<sequence>MMRLTFLVLLCAFLTLSQSNVVRKHYKPGSFKNNKEIYRRFHLHKSGRHHKVHRHSKKQHDGISDEEMDKAFADFETKVKEWETEELKKATSPEEREKTELRFTRFKETIPQAKSEAVAAKNAGRLETAQKFIDAATTTVDAIPALIDNDGDPLKITQNVLGLVAGLAPLFGPYGEAVSGVLGLVGSIIGMFDQTAEKSLEETLGEVIDEKLKEYDDDVMRKKAEGMKNELAEDRVILNVFVGHTLEGKPISQRELDFLHREIKVTEGANFVGYLQEKIRQDCLDYFTTSKRVNTGNSEDILYLWELKSKDEYAEAWKLANTCMEFYSFYADVVGMRDVRKLMLYNLYKANMENPDETVIPTAIWESRKASLKDAYDFLEILVFPDRHNYPLAMQYEPHRYPVVESTLKLAGVDEVERKDWENLNKYTLALLTEANLYKKDPNEDDFLGWTAVEESGTIFVVALPEVFPETKIKLHPAGPLGYFYIEFTEFPQKYAKAGKPGEGTWPRITVETKELSQLGDEHQFRFIPVRNFGMQFTHIVSPKTWGANRAACYKKGADMESGDKDPKLDASSEDLEYVYVIDACDNVPQDFYIINIVDDD</sequence>
<proteinExistence type="evidence at transcript level"/>
<feature type="signal peptide" evidence="1">
    <location>
        <begin position="1"/>
        <end position="19"/>
    </location>
</feature>
<evidence type="ECO:0000313" key="2">
    <source>
        <dbReference type="EMBL" id="QNH72487.1"/>
    </source>
</evidence>
<keyword evidence="1" id="KW-0732">Signal</keyword>
<evidence type="ECO:0000256" key="1">
    <source>
        <dbReference type="SAM" id="SignalP"/>
    </source>
</evidence>
<feature type="chain" id="PRO_5028849270" evidence="1">
    <location>
        <begin position="20"/>
        <end position="601"/>
    </location>
</feature>
<name>A0A7G7WYZ8_9CNID</name>
<organism evidence="2">
    <name type="scientific">Pachycerianthus maua</name>
    <dbReference type="NCBI Taxonomy" id="2736681"/>
    <lineage>
        <taxon>Eukaryota</taxon>
        <taxon>Metazoa</taxon>
        <taxon>Cnidaria</taxon>
        <taxon>Anthozoa</taxon>
        <taxon>Ceriantharia</taxon>
        <taxon>Spirularia</taxon>
        <taxon>Cerianthidae</taxon>
        <taxon>Pachycerianthus</taxon>
    </lineage>
</organism>
<reference evidence="2" key="2">
    <citation type="submission" date="2020-07" db="EMBL/GenBank/DDBJ databases">
        <authorList>
            <person name="Klompen A.L."/>
            <person name="Macrander J."/>
            <person name="Reitzel A.M."/>
            <person name="Stampar S.N."/>
        </authorList>
    </citation>
    <scope>NUCLEOTIDE SEQUENCE</scope>
</reference>
<dbReference type="AlphaFoldDB" id="A0A7G7WYZ8"/>
<accession>A0A7G7WYZ8</accession>
<dbReference type="EMBL" id="MT747553">
    <property type="protein sequence ID" value="QNH72487.1"/>
    <property type="molecule type" value="mRNA"/>
</dbReference>
<protein>
    <submittedName>
        <fullName evidence="2">Toxin candidate TRINITY_DN40546_c0_g1_i3</fullName>
    </submittedName>
</protein>
<reference evidence="2" key="1">
    <citation type="journal article" date="2020" name="Mar. Drugs">
        <title>Transcriptomic Analysis of Four Cerianthid (Cnidaria, Ceriantharia) Venoms.</title>
        <authorList>
            <person name="Klompen A.M.L."/>
            <person name="Macrander J."/>
            <person name="Reitzel A.M."/>
            <person name="Stampar S.N."/>
        </authorList>
    </citation>
    <scope>NUCLEOTIDE SEQUENCE</scope>
</reference>